<evidence type="ECO:0000313" key="6">
    <source>
        <dbReference type="EMBL" id="KPL71417.1"/>
    </source>
</evidence>
<protein>
    <submittedName>
        <fullName evidence="6">Uncharacterized protein</fullName>
    </submittedName>
</protein>
<accession>A0A0P6XQ19</accession>
<evidence type="ECO:0000313" key="7">
    <source>
        <dbReference type="Proteomes" id="UP000050417"/>
    </source>
</evidence>
<keyword evidence="7" id="KW-1185">Reference proteome</keyword>
<reference evidence="6 7" key="1">
    <citation type="submission" date="2015-07" db="EMBL/GenBank/DDBJ databases">
        <title>Genome sequence of Ornatilinea apprima DSM 23815.</title>
        <authorList>
            <person name="Hemp J."/>
            <person name="Ward L.M."/>
            <person name="Pace L.A."/>
            <person name="Fischer W.W."/>
        </authorList>
    </citation>
    <scope>NUCLEOTIDE SEQUENCE [LARGE SCALE GENOMIC DNA]</scope>
    <source>
        <strain evidence="6 7">P3M-1</strain>
    </source>
</reference>
<dbReference type="PANTHER" id="PTHR30435">
    <property type="entry name" value="FLAGELLAR PROTEIN"/>
    <property type="match status" value="1"/>
</dbReference>
<feature type="domain" description="Flagellar hook protein FlgE/F/G-like D1" evidence="5">
    <location>
        <begin position="95"/>
        <end position="158"/>
    </location>
</feature>
<dbReference type="NCBIfam" id="TIGR03506">
    <property type="entry name" value="FlgEFG_subfam"/>
    <property type="match status" value="1"/>
</dbReference>
<evidence type="ECO:0000259" key="3">
    <source>
        <dbReference type="Pfam" id="PF00460"/>
    </source>
</evidence>
<proteinExistence type="inferred from homology"/>
<comment type="caution">
    <text evidence="6">The sequence shown here is derived from an EMBL/GenBank/DDBJ whole genome shotgun (WGS) entry which is preliminary data.</text>
</comment>
<dbReference type="GO" id="GO:0071978">
    <property type="term" value="P:bacterial-type flagellum-dependent swarming motility"/>
    <property type="evidence" value="ECO:0007669"/>
    <property type="project" value="TreeGrafter"/>
</dbReference>
<dbReference type="AlphaFoldDB" id="A0A0P6XQ19"/>
<evidence type="ECO:0000256" key="2">
    <source>
        <dbReference type="RuleBase" id="RU362116"/>
    </source>
</evidence>
<sequence length="252" mass="26916">MIKGFYAAASAMLSGMYRQEVLSHNVANIDTPGFKQILTSMEDFMTTEAYTTPGVVGSPSLRHLGSLGLGVEMAEDTIDFTQGAMNATGNDLDVAIEGTGFFRIRTPEGERYTRDGRMVRDAEGQLVTVDGFPYLSDNGQPITIDQGIVSVSREGLISVNGEEAGSLGIAVFEDPGAVLTRTAGNYFESSAAPGTEDGGVVLQGYLESSNANPTRLMTHMVEVLRSYQAAQQMVQNQDELLGRSISVLGRIG</sequence>
<dbReference type="EMBL" id="LGCL01000041">
    <property type="protein sequence ID" value="KPL71417.1"/>
    <property type="molecule type" value="Genomic_DNA"/>
</dbReference>
<comment type="similarity">
    <text evidence="1 2">Belongs to the flagella basal body rod proteins family.</text>
</comment>
<evidence type="ECO:0000259" key="4">
    <source>
        <dbReference type="Pfam" id="PF06429"/>
    </source>
</evidence>
<evidence type="ECO:0000259" key="5">
    <source>
        <dbReference type="Pfam" id="PF22692"/>
    </source>
</evidence>
<dbReference type="Pfam" id="PF06429">
    <property type="entry name" value="Flg_bbr_C"/>
    <property type="match status" value="1"/>
</dbReference>
<dbReference type="InterPro" id="IPR020013">
    <property type="entry name" value="Flagellar_FlgE/F/G"/>
</dbReference>
<dbReference type="PANTHER" id="PTHR30435:SF19">
    <property type="entry name" value="FLAGELLAR BASAL-BODY ROD PROTEIN FLGG"/>
    <property type="match status" value="1"/>
</dbReference>
<dbReference type="SUPFAM" id="SSF117143">
    <property type="entry name" value="Flagellar hook protein flgE"/>
    <property type="match status" value="1"/>
</dbReference>
<dbReference type="Pfam" id="PF00460">
    <property type="entry name" value="Flg_bb_rod"/>
    <property type="match status" value="1"/>
</dbReference>
<name>A0A0P6XQ19_9CHLR</name>
<dbReference type="STRING" id="1134406.ADN00_17145"/>
<dbReference type="InterPro" id="IPR037925">
    <property type="entry name" value="FlgE/F/G-like"/>
</dbReference>
<feature type="domain" description="Flagellar basal body rod protein N-terminal" evidence="3">
    <location>
        <begin position="5"/>
        <end position="35"/>
    </location>
</feature>
<dbReference type="RefSeq" id="WP_075064274.1">
    <property type="nucleotide sequence ID" value="NZ_LGCL01000041.1"/>
</dbReference>
<dbReference type="InterPro" id="IPR053967">
    <property type="entry name" value="LlgE_F_G-like_D1"/>
</dbReference>
<evidence type="ECO:0000256" key="1">
    <source>
        <dbReference type="ARBA" id="ARBA00009677"/>
    </source>
</evidence>
<feature type="domain" description="Flagellar basal-body/hook protein C-terminal" evidence="4">
    <location>
        <begin position="203"/>
        <end position="246"/>
    </location>
</feature>
<gene>
    <name evidence="6" type="ORF">ADN00_17145</name>
</gene>
<dbReference type="Pfam" id="PF22692">
    <property type="entry name" value="LlgE_F_G_D1"/>
    <property type="match status" value="1"/>
</dbReference>
<dbReference type="Proteomes" id="UP000050417">
    <property type="component" value="Unassembled WGS sequence"/>
</dbReference>
<organism evidence="6 7">
    <name type="scientific">Ornatilinea apprima</name>
    <dbReference type="NCBI Taxonomy" id="1134406"/>
    <lineage>
        <taxon>Bacteria</taxon>
        <taxon>Bacillati</taxon>
        <taxon>Chloroflexota</taxon>
        <taxon>Anaerolineae</taxon>
        <taxon>Anaerolineales</taxon>
        <taxon>Anaerolineaceae</taxon>
        <taxon>Ornatilinea</taxon>
    </lineage>
</organism>
<dbReference type="InterPro" id="IPR010930">
    <property type="entry name" value="Flg_bb/hook_C_dom"/>
</dbReference>
<comment type="subcellular location">
    <subcellularLocation>
        <location evidence="2">Bacterial flagellum basal body</location>
    </subcellularLocation>
</comment>
<keyword evidence="2" id="KW-0975">Bacterial flagellum</keyword>
<dbReference type="InterPro" id="IPR001444">
    <property type="entry name" value="Flag_bb_rod_N"/>
</dbReference>
<dbReference type="GO" id="GO:0009425">
    <property type="term" value="C:bacterial-type flagellum basal body"/>
    <property type="evidence" value="ECO:0007669"/>
    <property type="project" value="UniProtKB-SubCell"/>
</dbReference>
<dbReference type="OrthoDB" id="158495at2"/>